<evidence type="ECO:0000259" key="1">
    <source>
        <dbReference type="Pfam" id="PF12697"/>
    </source>
</evidence>
<dbReference type="OrthoDB" id="568099at2759"/>
<protein>
    <recommendedName>
        <fullName evidence="1">AB hydrolase-1 domain-containing protein</fullName>
    </recommendedName>
</protein>
<comment type="caution">
    <text evidence="2">The sequence shown here is derived from an EMBL/GenBank/DDBJ whole genome shotgun (WGS) entry which is preliminary data.</text>
</comment>
<feature type="domain" description="AB hydrolase-1" evidence="1">
    <location>
        <begin position="175"/>
        <end position="353"/>
    </location>
</feature>
<dbReference type="SUPFAM" id="SSF53474">
    <property type="entry name" value="alpha/beta-Hydrolases"/>
    <property type="match status" value="1"/>
</dbReference>
<gene>
    <name evidence="2" type="ORF">PGLA1383_LOCUS39080</name>
    <name evidence="3" type="ORF">PGLA2088_LOCUS25486</name>
</gene>
<proteinExistence type="predicted"/>
<dbReference type="Gene3D" id="3.40.50.1820">
    <property type="entry name" value="alpha/beta hydrolase"/>
    <property type="match status" value="1"/>
</dbReference>
<organism evidence="2 4">
    <name type="scientific">Polarella glacialis</name>
    <name type="common">Dinoflagellate</name>
    <dbReference type="NCBI Taxonomy" id="89957"/>
    <lineage>
        <taxon>Eukaryota</taxon>
        <taxon>Sar</taxon>
        <taxon>Alveolata</taxon>
        <taxon>Dinophyceae</taxon>
        <taxon>Suessiales</taxon>
        <taxon>Suessiaceae</taxon>
        <taxon>Polarella</taxon>
    </lineage>
</organism>
<dbReference type="AlphaFoldDB" id="A0A813G9F6"/>
<reference evidence="2" key="1">
    <citation type="submission" date="2021-02" db="EMBL/GenBank/DDBJ databases">
        <authorList>
            <person name="Dougan E. K."/>
            <person name="Rhodes N."/>
            <person name="Thang M."/>
            <person name="Chan C."/>
        </authorList>
    </citation>
    <scope>NUCLEOTIDE SEQUENCE</scope>
</reference>
<dbReference type="Proteomes" id="UP000654075">
    <property type="component" value="Unassembled WGS sequence"/>
</dbReference>
<evidence type="ECO:0000313" key="3">
    <source>
        <dbReference type="EMBL" id="CAE8687479.1"/>
    </source>
</evidence>
<dbReference type="Proteomes" id="UP000626109">
    <property type="component" value="Unassembled WGS sequence"/>
</dbReference>
<dbReference type="InterPro" id="IPR000073">
    <property type="entry name" value="AB_hydrolase_1"/>
</dbReference>
<dbReference type="OMA" id="SRFDMLH"/>
<evidence type="ECO:0000313" key="2">
    <source>
        <dbReference type="EMBL" id="CAE8621561.1"/>
    </source>
</evidence>
<accession>A0A813G9F6</accession>
<name>A0A813G9F6_POLGL</name>
<dbReference type="EMBL" id="CAJNNW010026749">
    <property type="protein sequence ID" value="CAE8687479.1"/>
    <property type="molecule type" value="Genomic_DNA"/>
</dbReference>
<dbReference type="InterPro" id="IPR029058">
    <property type="entry name" value="AB_hydrolase_fold"/>
</dbReference>
<dbReference type="EMBL" id="CAJNNV010027770">
    <property type="protein sequence ID" value="CAE8621561.1"/>
    <property type="molecule type" value="Genomic_DNA"/>
</dbReference>
<sequence>MSLVPPWSQSPTTWQFHASSILAARHCRQIAIGRGKCQMSRRAKQSEAMLSRFAGRRSAVAAVAAIAVAAATRPSPSRGSVADAKKTSGVGEVVPAFRDELLLVDGWEVPLAVWSPEPKGQANPQPAIYRHSISVKKIAGMMARWDLPPLGWTFNLQGAAVSATSGGHSNVRGGVVLCHGFLGSRFDMLHLAEFLAARGFVVVAPEMPWSLGGNVKVAPTAGSTGSRSREPPSGPALLQAASAELTRLFGDVKIGLVGHSLGSGSVAKTPAAARVIVGAGPPGRWLPQVDPLLVVCSSGDKVAGFSDADVQAARQKSVRILTPQSSSLPTEAQNPAASTPSTEALFLRKPCHISFLSAQTNDALVTLLLPLLPVARGLNIPVLDFDVYLFQRDSEETGKAWMPSVAAFFERHLPS</sequence>
<evidence type="ECO:0000313" key="4">
    <source>
        <dbReference type="Proteomes" id="UP000654075"/>
    </source>
</evidence>
<keyword evidence="4" id="KW-1185">Reference proteome</keyword>
<dbReference type="Pfam" id="PF12697">
    <property type="entry name" value="Abhydrolase_6"/>
    <property type="match status" value="1"/>
</dbReference>